<dbReference type="PROSITE" id="PS51257">
    <property type="entry name" value="PROKAR_LIPOPROTEIN"/>
    <property type="match status" value="1"/>
</dbReference>
<feature type="signal peptide" evidence="2">
    <location>
        <begin position="1"/>
        <end position="24"/>
    </location>
</feature>
<dbReference type="RefSeq" id="WP_111836861.1">
    <property type="nucleotide sequence ID" value="NZ_UAPQ01000008.1"/>
</dbReference>
<accession>A0ABY1VPV1</accession>
<feature type="compositionally biased region" description="Polar residues" evidence="1">
    <location>
        <begin position="26"/>
        <end position="36"/>
    </location>
</feature>
<organism evidence="4 5">
    <name type="scientific">Actinomyces bovis</name>
    <dbReference type="NCBI Taxonomy" id="1658"/>
    <lineage>
        <taxon>Bacteria</taxon>
        <taxon>Bacillati</taxon>
        <taxon>Actinomycetota</taxon>
        <taxon>Actinomycetes</taxon>
        <taxon>Actinomycetales</taxon>
        <taxon>Actinomycetaceae</taxon>
        <taxon>Actinomyces</taxon>
    </lineage>
</organism>
<evidence type="ECO:0000259" key="3">
    <source>
        <dbReference type="Pfam" id="PF14016"/>
    </source>
</evidence>
<dbReference type="Pfam" id="PF14016">
    <property type="entry name" value="DUF4232"/>
    <property type="match status" value="1"/>
</dbReference>
<gene>
    <name evidence="4" type="ORF">NCTC11535_01641</name>
</gene>
<dbReference type="InterPro" id="IPR025326">
    <property type="entry name" value="DUF4232"/>
</dbReference>
<proteinExistence type="predicted"/>
<feature type="domain" description="DUF4232" evidence="3">
    <location>
        <begin position="141"/>
        <end position="253"/>
    </location>
</feature>
<dbReference type="EMBL" id="UAPQ01000008">
    <property type="protein sequence ID" value="SPT53949.1"/>
    <property type="molecule type" value="Genomic_DNA"/>
</dbReference>
<sequence length="274" mass="26588">MSTRNTGIKIGAGILLAFSLTSCASNPDPAASTTPLASADTSSAAGASTSSGTATAVPGGDPSAAPAAGEAGSATEAAEDSASKPAAAASASAGAMAAPSVAASASPGADGADRAAQDKAGADNKDAGKKDSTALQDAVLCSTDNLQASLAEASSGGTDDSSYWDLKLTNNGKSACLLAGYPGVLLNDANGHTVGEPPAWEEDAETSQVLLEPGKSAVSTLRALNPEALACAPAESASALVYPPDLEGVLDTEARVKVCRGMSSMVVSPFRAAS</sequence>
<keyword evidence="2" id="KW-0732">Signal</keyword>
<evidence type="ECO:0000256" key="2">
    <source>
        <dbReference type="SAM" id="SignalP"/>
    </source>
</evidence>
<feature type="compositionally biased region" description="Low complexity" evidence="1">
    <location>
        <begin position="37"/>
        <end position="76"/>
    </location>
</feature>
<comment type="caution">
    <text evidence="4">The sequence shown here is derived from an EMBL/GenBank/DDBJ whole genome shotgun (WGS) entry which is preliminary data.</text>
</comment>
<dbReference type="Proteomes" id="UP000250006">
    <property type="component" value="Unassembled WGS sequence"/>
</dbReference>
<evidence type="ECO:0000313" key="5">
    <source>
        <dbReference type="Proteomes" id="UP000250006"/>
    </source>
</evidence>
<feature type="region of interest" description="Disordered" evidence="1">
    <location>
        <begin position="26"/>
        <end position="85"/>
    </location>
</feature>
<evidence type="ECO:0000256" key="1">
    <source>
        <dbReference type="SAM" id="MobiDB-lite"/>
    </source>
</evidence>
<keyword evidence="5" id="KW-1185">Reference proteome</keyword>
<protein>
    <recommendedName>
        <fullName evidence="3">DUF4232 domain-containing protein</fullName>
    </recommendedName>
</protein>
<evidence type="ECO:0000313" key="4">
    <source>
        <dbReference type="EMBL" id="SPT53949.1"/>
    </source>
</evidence>
<feature type="chain" id="PRO_5045503093" description="DUF4232 domain-containing protein" evidence="2">
    <location>
        <begin position="25"/>
        <end position="274"/>
    </location>
</feature>
<name>A0ABY1VPV1_9ACTO</name>
<reference evidence="4 5" key="1">
    <citation type="submission" date="2018-06" db="EMBL/GenBank/DDBJ databases">
        <authorList>
            <consortium name="Pathogen Informatics"/>
            <person name="Doyle S."/>
        </authorList>
    </citation>
    <scope>NUCLEOTIDE SEQUENCE [LARGE SCALE GENOMIC DNA]</scope>
    <source>
        <strain evidence="4 5">NCTC11535</strain>
    </source>
</reference>
<feature type="compositionally biased region" description="Basic and acidic residues" evidence="1">
    <location>
        <begin position="111"/>
        <end position="131"/>
    </location>
</feature>
<feature type="region of interest" description="Disordered" evidence="1">
    <location>
        <begin position="103"/>
        <end position="131"/>
    </location>
</feature>